<dbReference type="EC" id="1.3.1.9" evidence="8"/>
<protein>
    <recommendedName>
        <fullName evidence="8">Enoyl-[acyl-carrier-protein] reductase [NADH]</fullName>
        <ecNumber evidence="8">1.3.1.9</ecNumber>
    </recommendedName>
</protein>
<evidence type="ECO:0000256" key="3">
    <source>
        <dbReference type="ARBA" id="ARBA00022516"/>
    </source>
</evidence>
<dbReference type="InterPro" id="IPR036291">
    <property type="entry name" value="NAD(P)-bd_dom_sf"/>
</dbReference>
<dbReference type="GO" id="GO:0004318">
    <property type="term" value="F:enoyl-[acyl-carrier-protein] reductase (NADH) activity"/>
    <property type="evidence" value="ECO:0007669"/>
    <property type="project" value="UniProtKB-EC"/>
</dbReference>
<evidence type="ECO:0000256" key="8">
    <source>
        <dbReference type="PIRNR" id="PIRNR000094"/>
    </source>
</evidence>
<evidence type="ECO:0000256" key="6">
    <source>
        <dbReference type="ARBA" id="ARBA00023098"/>
    </source>
</evidence>
<evidence type="ECO:0000313" key="11">
    <source>
        <dbReference type="EMBL" id="SKB40601.1"/>
    </source>
</evidence>
<comment type="similarity">
    <text evidence="2 8">Belongs to the short-chain dehydrogenases/reductases (SDR) family. FabI subfamily.</text>
</comment>
<dbReference type="OrthoDB" id="9803628at2"/>
<evidence type="ECO:0000256" key="7">
    <source>
        <dbReference type="ARBA" id="ARBA00023160"/>
    </source>
</evidence>
<reference evidence="12" key="1">
    <citation type="submission" date="2017-02" db="EMBL/GenBank/DDBJ databases">
        <authorList>
            <person name="Varghese N."/>
            <person name="Submissions S."/>
        </authorList>
    </citation>
    <scope>NUCLEOTIDE SEQUENCE [LARGE SCALE GENOMIC DNA]</scope>
    <source>
        <strain evidence="12">DSM 23405</strain>
    </source>
</reference>
<dbReference type="InterPro" id="IPR014358">
    <property type="entry name" value="Enoyl-ACP_Rdtase_NADH"/>
</dbReference>
<comment type="catalytic activity">
    <reaction evidence="8">
        <text>a 2,3-saturated acyl-[ACP] + NAD(+) = a (2E)-enoyl-[ACP] + NADH + H(+)</text>
        <dbReference type="Rhea" id="RHEA:10240"/>
        <dbReference type="Rhea" id="RHEA-COMP:9925"/>
        <dbReference type="Rhea" id="RHEA-COMP:9926"/>
        <dbReference type="ChEBI" id="CHEBI:15378"/>
        <dbReference type="ChEBI" id="CHEBI:57540"/>
        <dbReference type="ChEBI" id="CHEBI:57945"/>
        <dbReference type="ChEBI" id="CHEBI:78784"/>
        <dbReference type="ChEBI" id="CHEBI:78785"/>
        <dbReference type="EC" id="1.3.1.9"/>
    </reaction>
</comment>
<organism evidence="11 12">
    <name type="scientific">Salegentibacter holothuriorum</name>
    <dbReference type="NCBI Taxonomy" id="241145"/>
    <lineage>
        <taxon>Bacteria</taxon>
        <taxon>Pseudomonadati</taxon>
        <taxon>Bacteroidota</taxon>
        <taxon>Flavobacteriia</taxon>
        <taxon>Flavobacteriales</taxon>
        <taxon>Flavobacteriaceae</taxon>
        <taxon>Salegentibacter</taxon>
    </lineage>
</organism>
<accession>A0A1T5AZX7</accession>
<feature type="binding site" evidence="10">
    <location>
        <begin position="21"/>
        <end position="22"/>
    </location>
    <ligand>
        <name>NAD(+)</name>
        <dbReference type="ChEBI" id="CHEBI:57540"/>
    </ligand>
</feature>
<keyword evidence="4" id="KW-0276">Fatty acid metabolism</keyword>
<feature type="binding site" evidence="10">
    <location>
        <position position="95"/>
    </location>
    <ligand>
        <name>NAD(+)</name>
        <dbReference type="ChEBI" id="CHEBI:57540"/>
    </ligand>
</feature>
<evidence type="ECO:0000256" key="2">
    <source>
        <dbReference type="ARBA" id="ARBA00009233"/>
    </source>
</evidence>
<keyword evidence="3 8" id="KW-0444">Lipid biosynthesis</keyword>
<dbReference type="AlphaFoldDB" id="A0A1T5AZX7"/>
<evidence type="ECO:0000256" key="5">
    <source>
        <dbReference type="ARBA" id="ARBA00023002"/>
    </source>
</evidence>
<dbReference type="SUPFAM" id="SSF51735">
    <property type="entry name" value="NAD(P)-binding Rossmann-fold domains"/>
    <property type="match status" value="1"/>
</dbReference>
<gene>
    <name evidence="11" type="ORF">SAMN05660776_1019</name>
</gene>
<feature type="active site" description="Proton acceptor" evidence="9">
    <location>
        <position position="160"/>
    </location>
</feature>
<evidence type="ECO:0000256" key="10">
    <source>
        <dbReference type="PIRSR" id="PIRSR000094-3"/>
    </source>
</evidence>
<comment type="pathway">
    <text evidence="1">Lipid metabolism; fatty acid biosynthesis.</text>
</comment>
<proteinExistence type="inferred from homology"/>
<dbReference type="PANTHER" id="PTHR43159:SF2">
    <property type="entry name" value="ENOYL-[ACYL-CARRIER-PROTEIN] REDUCTASE [NADH], CHLOROPLASTIC"/>
    <property type="match status" value="1"/>
</dbReference>
<name>A0A1T5AZX7_9FLAO</name>
<dbReference type="Pfam" id="PF13561">
    <property type="entry name" value="adh_short_C2"/>
    <property type="match status" value="1"/>
</dbReference>
<dbReference type="PIRSF" id="PIRSF000094">
    <property type="entry name" value="Enoyl-ACP_rdct"/>
    <property type="match status" value="1"/>
</dbReference>
<evidence type="ECO:0000256" key="9">
    <source>
        <dbReference type="PIRSR" id="PIRSR000094-1"/>
    </source>
</evidence>
<evidence type="ECO:0000256" key="4">
    <source>
        <dbReference type="ARBA" id="ARBA00022832"/>
    </source>
</evidence>
<dbReference type="InterPro" id="IPR002347">
    <property type="entry name" value="SDR_fam"/>
</dbReference>
<feature type="binding site" evidence="10">
    <location>
        <position position="15"/>
    </location>
    <ligand>
        <name>NAD(+)</name>
        <dbReference type="ChEBI" id="CHEBI:57540"/>
    </ligand>
</feature>
<dbReference type="EMBL" id="FUYY01000001">
    <property type="protein sequence ID" value="SKB40601.1"/>
    <property type="molecule type" value="Genomic_DNA"/>
</dbReference>
<keyword evidence="7 8" id="KW-0275">Fatty acid biosynthesis</keyword>
<keyword evidence="8 10" id="KW-0520">NAD</keyword>
<dbReference type="Gene3D" id="3.40.50.720">
    <property type="entry name" value="NAD(P)-binding Rossmann-like Domain"/>
    <property type="match status" value="1"/>
</dbReference>
<dbReference type="STRING" id="241145.SAMN05660776_1019"/>
<dbReference type="RefSeq" id="WP_079719608.1">
    <property type="nucleotide sequence ID" value="NZ_FUYY01000001.1"/>
</dbReference>
<keyword evidence="6" id="KW-0443">Lipid metabolism</keyword>
<keyword evidence="12" id="KW-1185">Reference proteome</keyword>
<feature type="active site" description="Proton acceptor" evidence="9">
    <location>
        <position position="150"/>
    </location>
</feature>
<dbReference type="Proteomes" id="UP000190230">
    <property type="component" value="Unassembled WGS sequence"/>
</dbReference>
<feature type="binding site" evidence="10">
    <location>
        <position position="167"/>
    </location>
    <ligand>
        <name>NAD(+)</name>
        <dbReference type="ChEBI" id="CHEBI:57540"/>
    </ligand>
</feature>
<sequence length="275" mass="30366">MSYNLLKGKKGIIFGALDENSIAWKTAERVKEEGGEFVLTNAPIALRMGTIDKLAEKTGSKVIPADATSIEDLENLVEKSMEILGGKIDFVLHAIGMSVNVRKGNHYTEQNYEFTQKGWDISAVSFHKTMQVLYKKEAMNEWGSIVALSYMAAQRVFPDYNDMADNKAFLESIARSFGYFFGKDHKVRVNTISQSPTPTTAGQGVKGFDGFIAYADKMSPLGNATALECADYTVSLFSDLTKKVTLQNLFHDGGFANMGVSQEVMESFVKGQEEK</sequence>
<dbReference type="GO" id="GO:0006633">
    <property type="term" value="P:fatty acid biosynthetic process"/>
    <property type="evidence" value="ECO:0007669"/>
    <property type="project" value="UniProtKB-KW"/>
</dbReference>
<keyword evidence="5 8" id="KW-0560">Oxidoreductase</keyword>
<dbReference type="PANTHER" id="PTHR43159">
    <property type="entry name" value="ENOYL-[ACYL-CARRIER-PROTEIN] REDUCTASE"/>
    <property type="match status" value="1"/>
</dbReference>
<evidence type="ECO:0000256" key="1">
    <source>
        <dbReference type="ARBA" id="ARBA00005194"/>
    </source>
</evidence>
<evidence type="ECO:0000313" key="12">
    <source>
        <dbReference type="Proteomes" id="UP000190230"/>
    </source>
</evidence>